<organism evidence="4 5">
    <name type="scientific">Laceyella putida</name>
    <dbReference type="NCBI Taxonomy" id="110101"/>
    <lineage>
        <taxon>Bacteria</taxon>
        <taxon>Bacillati</taxon>
        <taxon>Bacillota</taxon>
        <taxon>Bacilli</taxon>
        <taxon>Bacillales</taxon>
        <taxon>Thermoactinomycetaceae</taxon>
        <taxon>Laceyella</taxon>
    </lineage>
</organism>
<evidence type="ECO:0000313" key="4">
    <source>
        <dbReference type="EMBL" id="MFC7441238.1"/>
    </source>
</evidence>
<evidence type="ECO:0000256" key="1">
    <source>
        <dbReference type="ARBA" id="ARBA00009716"/>
    </source>
</evidence>
<reference evidence="5" key="1">
    <citation type="journal article" date="2019" name="Int. J. Syst. Evol. Microbiol.">
        <title>The Global Catalogue of Microorganisms (GCM) 10K type strain sequencing project: providing services to taxonomists for standard genome sequencing and annotation.</title>
        <authorList>
            <consortium name="The Broad Institute Genomics Platform"/>
            <consortium name="The Broad Institute Genome Sequencing Center for Infectious Disease"/>
            <person name="Wu L."/>
            <person name="Ma J."/>
        </authorList>
    </citation>
    <scope>NUCLEOTIDE SEQUENCE [LARGE SCALE GENOMIC DNA]</scope>
    <source>
        <strain evidence="5">CGMCC 1.12942</strain>
    </source>
</reference>
<dbReference type="CDD" id="cd02808">
    <property type="entry name" value="GltS_FMN"/>
    <property type="match status" value="1"/>
</dbReference>
<sequence>MLTRIVHRIINSVADAVLNRMMQDPYTENLFSFVTIMQKLTLRSIVESAMRAESGKPLLRPLGSPVVLSRWEQLMFNPVHLFRMPTQDGVQVHTGVTIGPKAKKPLSLEIPILISGMSYGGALGLKTKRALARGATLAGTATNSGEAPLVPEERREARHFIGQYNRGGWMNNHESLSQLDAIEIQLGQGAQASAPMGTSSWQMDDEFRRRFHIPEGEDAPIHSRLKGINRPEEFPPLVRKLRQTYGVPVGLKTCATHYLEEEIDWALKGGIDYIVVDGAEAGTHGGPTILQDDVGLPTLFALSRAVRHLEKLGVKQEVSVIAAGGLTTPGHFLKAMALGADAVYIGSIALVAMLQTQFNIASPFEPPVQNVLYHGKFKEDINVEEGAEHLAKFLKSCVDEMRLTAIALGKTDLKQIDRSDLVCMDRELAQVLGVDYAGWPRAEQRVARQEERQTRQFKPDHLWKLDDFMSYRSGHDGEEPTRPLH</sequence>
<dbReference type="PANTHER" id="PTHR43819:SF1">
    <property type="entry name" value="ARCHAEAL-TYPE GLUTAMATE SYNTHASE [NADPH]"/>
    <property type="match status" value="1"/>
</dbReference>
<feature type="domain" description="Glutamate synthase" evidence="3">
    <location>
        <begin position="101"/>
        <end position="409"/>
    </location>
</feature>
<keyword evidence="5" id="KW-1185">Reference proteome</keyword>
<name>A0ABW2RJQ7_9BACL</name>
<proteinExistence type="inferred from homology"/>
<dbReference type="PANTHER" id="PTHR43819">
    <property type="entry name" value="ARCHAEAL-TYPE GLUTAMATE SYNTHASE [NADPH]"/>
    <property type="match status" value="1"/>
</dbReference>
<keyword evidence="4" id="KW-0560">Oxidoreductase</keyword>
<dbReference type="SUPFAM" id="SSF51395">
    <property type="entry name" value="FMN-linked oxidoreductases"/>
    <property type="match status" value="1"/>
</dbReference>
<dbReference type="Pfam" id="PF01645">
    <property type="entry name" value="Glu_synthase"/>
    <property type="match status" value="1"/>
</dbReference>
<comment type="similarity">
    <text evidence="1 2">Belongs to the glutamate synthase family.</text>
</comment>
<dbReference type="GO" id="GO:0016491">
    <property type="term" value="F:oxidoreductase activity"/>
    <property type="evidence" value="ECO:0007669"/>
    <property type="project" value="UniProtKB-KW"/>
</dbReference>
<dbReference type="Gene3D" id="3.20.20.70">
    <property type="entry name" value="Aldolase class I"/>
    <property type="match status" value="1"/>
</dbReference>
<dbReference type="InterPro" id="IPR024188">
    <property type="entry name" value="GltB"/>
</dbReference>
<protein>
    <submittedName>
        <fullName evidence="4">FMN-binding glutamate synthase family protein</fullName>
        <ecNumber evidence="4">1.4.-.-</ecNumber>
    </submittedName>
</protein>
<dbReference type="Proteomes" id="UP001596500">
    <property type="component" value="Unassembled WGS sequence"/>
</dbReference>
<accession>A0ABW2RJQ7</accession>
<comment type="caution">
    <text evidence="4">The sequence shown here is derived from an EMBL/GenBank/DDBJ whole genome shotgun (WGS) entry which is preliminary data.</text>
</comment>
<evidence type="ECO:0000256" key="2">
    <source>
        <dbReference type="PIRNR" id="PIRNR006429"/>
    </source>
</evidence>
<dbReference type="RefSeq" id="WP_379864532.1">
    <property type="nucleotide sequence ID" value="NZ_JBHTBW010000021.1"/>
</dbReference>
<dbReference type="InterPro" id="IPR002932">
    <property type="entry name" value="Glu_synthdom"/>
</dbReference>
<dbReference type="EMBL" id="JBHTBW010000021">
    <property type="protein sequence ID" value="MFC7441238.1"/>
    <property type="molecule type" value="Genomic_DNA"/>
</dbReference>
<dbReference type="EC" id="1.4.-.-" evidence="4"/>
<dbReference type="PIRSF" id="PIRSF006429">
    <property type="entry name" value="GOGAT_lg_2"/>
    <property type="match status" value="1"/>
</dbReference>
<dbReference type="InterPro" id="IPR013785">
    <property type="entry name" value="Aldolase_TIM"/>
</dbReference>
<gene>
    <name evidence="4" type="ORF">ACFQNG_08715</name>
</gene>
<evidence type="ECO:0000259" key="3">
    <source>
        <dbReference type="Pfam" id="PF01645"/>
    </source>
</evidence>
<evidence type="ECO:0000313" key="5">
    <source>
        <dbReference type="Proteomes" id="UP001596500"/>
    </source>
</evidence>